<dbReference type="GO" id="GO:0008168">
    <property type="term" value="F:methyltransferase activity"/>
    <property type="evidence" value="ECO:0007669"/>
    <property type="project" value="UniProtKB-KW"/>
</dbReference>
<keyword evidence="1" id="KW-0175">Coiled coil</keyword>
<keyword evidence="5" id="KW-1185">Reference proteome</keyword>
<dbReference type="Pfam" id="PF05050">
    <property type="entry name" value="Methyltransf_21"/>
    <property type="match status" value="1"/>
</dbReference>
<dbReference type="Gene3D" id="3.40.50.2000">
    <property type="entry name" value="Glycogen Phosphorylase B"/>
    <property type="match status" value="1"/>
</dbReference>
<dbReference type="PANTHER" id="PTHR34203:SF15">
    <property type="entry name" value="SLL1173 PROTEIN"/>
    <property type="match status" value="1"/>
</dbReference>
<feature type="compositionally biased region" description="Low complexity" evidence="2">
    <location>
        <begin position="1240"/>
        <end position="1253"/>
    </location>
</feature>
<dbReference type="Proteomes" id="UP000184501">
    <property type="component" value="Unassembled WGS sequence"/>
</dbReference>
<dbReference type="Gene3D" id="3.40.50.150">
    <property type="entry name" value="Vaccinia Virus protein VP39"/>
    <property type="match status" value="1"/>
</dbReference>
<gene>
    <name evidence="4" type="ORF">SAMN05444320_116101</name>
</gene>
<dbReference type="SUPFAM" id="SSF53756">
    <property type="entry name" value="UDP-Glycosyltransferase/glycogen phosphorylase"/>
    <property type="match status" value="1"/>
</dbReference>
<keyword evidence="4" id="KW-0489">Methyltransferase</keyword>
<reference evidence="4 5" key="1">
    <citation type="submission" date="2016-11" db="EMBL/GenBank/DDBJ databases">
        <authorList>
            <person name="Jaros S."/>
            <person name="Januszkiewicz K."/>
            <person name="Wedrychowicz H."/>
        </authorList>
    </citation>
    <scope>NUCLEOTIDE SEQUENCE [LARGE SCALE GENOMIC DNA]</scope>
    <source>
        <strain evidence="4 5">DSM 44523</strain>
    </source>
</reference>
<feature type="region of interest" description="Disordered" evidence="2">
    <location>
        <begin position="1"/>
        <end position="82"/>
    </location>
</feature>
<dbReference type="GO" id="GO:0032259">
    <property type="term" value="P:methylation"/>
    <property type="evidence" value="ECO:0007669"/>
    <property type="project" value="UniProtKB-KW"/>
</dbReference>
<evidence type="ECO:0000313" key="5">
    <source>
        <dbReference type="Proteomes" id="UP000184501"/>
    </source>
</evidence>
<dbReference type="RefSeq" id="WP_083960316.1">
    <property type="nucleotide sequence ID" value="NZ_FQVN01000016.1"/>
</dbReference>
<feature type="region of interest" description="Disordered" evidence="2">
    <location>
        <begin position="1236"/>
        <end position="1260"/>
    </location>
</feature>
<dbReference type="InterPro" id="IPR029063">
    <property type="entry name" value="SAM-dependent_MTases_sf"/>
</dbReference>
<feature type="domain" description="Methyltransferase FkbM" evidence="3">
    <location>
        <begin position="1138"/>
        <end position="1343"/>
    </location>
</feature>
<keyword evidence="4" id="KW-0808">Transferase</keyword>
<dbReference type="InterPro" id="IPR006342">
    <property type="entry name" value="FkbM_mtfrase"/>
</dbReference>
<sequence>MQDGKHEANDPAHHAEGTPDERAGARERPADPPRPAAEAGPVAQEPPTEASPGVPAGVPADSAPAPRPAPAPVPDEPHGDAEATTRLPVAATAKVGAVRQPPGRTAPRLTACTTATTGELAAVRVLGETFLTHHPGARFVALLVDVPGTSEARGGAVELLRPADIGVPADHLARLGTACTADELRAVLQPRLLAHLVAAGGPVLHLDPRVLVLGRVDDLVVPALDQWPLLLSPRLLEPLARDGLRPSPEELVAAGVFDPGFLGVAPGAEPFLRSWSDLVDEAPHATGAFLDGAPALVDHHVLRDPGVGLSVWNAPQRELGRDALGALWAGGAPLRTVHLTGFDPQRPWLLSADIADRPRVLLSEHPLLAELCARYRNDLVRAGESRSVEGYRFALLPDGAPLPAALRREYHEAWRAAERAGQAPPPAAFRADGRDNQPEDADDFVRWACEPADDRQRAAGGSRWSAALWTDDPELRRVFPDPFGTDAAAYREWCAQHGVPGGRLHPNAVRTPSVDFPELIDQLGVAVVGGGPLAEALRAAAHASGLPTADEPVYPVLVRCPGAPPAPTDRYVVEVCPDASADADLRGVNELWVLSEAARRDLDSLGVPVRAVPLPVADPGEPDPAARAAARAELGLAEEHVVFVGAADHGEERRGNVLGLVSAFLSAFPDRDDVRLVLAMTSAREHPEAAERLRLATVTDPRVRLVEPAAPDVDDTLSRLLTAADCVAALHRAHDPGGGQGGGAGEKIALLLAAAAARGLPVLASDHGAVSEFFDRGVAVLVPCHDGGVEPDLQSAARLLRGLAEDRETAARVGALGREHVLRTRTLGQAAEKLRERIEHAYRAWRARRAQARLSQADDPLRPLLVAKHALHREPDVDAQSRIPLAPALRKAVLRVLHHYDTHLRDMMGALVDGVERTAGELLRRQDEIGQSAGLAELDGVRADLARLLERQHQLADQLVGTDDGVLRARADLAGQGRRLGAVEQVLADESARRDKQLDALASRFDQLAGALNRTLDRIDVLEGRLAESLRERDNRLESTLRAATQAVRTTDALRRVVVREHERHYDSAAPAVAEAGNGAVVERVDGHTSLVLCDAGLLRLPAEDGLMLPWLSSHGVWEPEVGALIDSLLEPDGVFVDIGAHVGYHTVRVLSRIGTSGAVVAVEPCGRTRALLRRNVEVNVAPALAQRFAVIGAAAWDAPGELAIAPALTGGVSVRPHQVATNGHAEVAGNGVVTQNGQATANGSGTSSSAEARAPEQGDGVPRVAAVRLDKELEALPGLAGMRLSVVKVDAPGASHRALGGLVRLLRRDRPHVVCAFSPSATAALGDDPAAALREFHTWGYDLVPLGGSTSITPQDVLDAAEAAGPGATASLWLRPKARSNGSG</sequence>
<feature type="compositionally biased region" description="Basic and acidic residues" evidence="2">
    <location>
        <begin position="1"/>
        <end position="31"/>
    </location>
</feature>
<protein>
    <submittedName>
        <fullName evidence="4">Methyltransferase, FkbM family</fullName>
    </submittedName>
</protein>
<feature type="compositionally biased region" description="Pro residues" evidence="2">
    <location>
        <begin position="65"/>
        <end position="74"/>
    </location>
</feature>
<evidence type="ECO:0000259" key="3">
    <source>
        <dbReference type="Pfam" id="PF05050"/>
    </source>
</evidence>
<dbReference type="OrthoDB" id="5679686at2"/>
<feature type="coiled-coil region" evidence="1">
    <location>
        <begin position="1012"/>
        <end position="1047"/>
    </location>
</feature>
<evidence type="ECO:0000313" key="4">
    <source>
        <dbReference type="EMBL" id="SHG92763.1"/>
    </source>
</evidence>
<dbReference type="PANTHER" id="PTHR34203">
    <property type="entry name" value="METHYLTRANSFERASE, FKBM FAMILY PROTEIN"/>
    <property type="match status" value="1"/>
</dbReference>
<feature type="region of interest" description="Disordered" evidence="2">
    <location>
        <begin position="418"/>
        <end position="437"/>
    </location>
</feature>
<dbReference type="NCBIfam" id="TIGR01444">
    <property type="entry name" value="fkbM_fam"/>
    <property type="match status" value="1"/>
</dbReference>
<evidence type="ECO:0000256" key="2">
    <source>
        <dbReference type="SAM" id="MobiDB-lite"/>
    </source>
</evidence>
<dbReference type="InterPro" id="IPR052514">
    <property type="entry name" value="SAM-dependent_MTase"/>
</dbReference>
<proteinExistence type="predicted"/>
<name>A0A1M5NUX2_STRHI</name>
<dbReference type="EMBL" id="FQVN01000016">
    <property type="protein sequence ID" value="SHG92763.1"/>
    <property type="molecule type" value="Genomic_DNA"/>
</dbReference>
<organism evidence="4 5">
    <name type="scientific">Streptoalloteichus hindustanus</name>
    <dbReference type="NCBI Taxonomy" id="2017"/>
    <lineage>
        <taxon>Bacteria</taxon>
        <taxon>Bacillati</taxon>
        <taxon>Actinomycetota</taxon>
        <taxon>Actinomycetes</taxon>
        <taxon>Pseudonocardiales</taxon>
        <taxon>Pseudonocardiaceae</taxon>
        <taxon>Streptoalloteichus</taxon>
    </lineage>
</organism>
<evidence type="ECO:0000256" key="1">
    <source>
        <dbReference type="SAM" id="Coils"/>
    </source>
</evidence>
<dbReference type="STRING" id="2017.SAMN05444320_116101"/>
<dbReference type="SUPFAM" id="SSF53335">
    <property type="entry name" value="S-adenosyl-L-methionine-dependent methyltransferases"/>
    <property type="match status" value="1"/>
</dbReference>
<accession>A0A1M5NUX2</accession>